<keyword evidence="2" id="KW-1185">Reference proteome</keyword>
<reference evidence="1" key="1">
    <citation type="thesis" date="2020" institute="ProQuest LLC" country="789 East Eisenhower Parkway, Ann Arbor, MI, USA">
        <title>Comparative Genomics and Chromosome Evolution.</title>
        <authorList>
            <person name="Mudd A.B."/>
        </authorList>
    </citation>
    <scope>NUCLEOTIDE SEQUENCE</scope>
    <source>
        <strain evidence="1">237g6f4</strain>
        <tissue evidence="1">Blood</tissue>
    </source>
</reference>
<proteinExistence type="predicted"/>
<dbReference type="Proteomes" id="UP000824782">
    <property type="component" value="Unassembled WGS sequence"/>
</dbReference>
<protein>
    <submittedName>
        <fullName evidence="1">Uncharacterized protein</fullName>
    </submittedName>
</protein>
<organism evidence="1 2">
    <name type="scientific">Engystomops pustulosus</name>
    <name type="common">Tungara frog</name>
    <name type="synonym">Physalaemus pustulosus</name>
    <dbReference type="NCBI Taxonomy" id="76066"/>
    <lineage>
        <taxon>Eukaryota</taxon>
        <taxon>Metazoa</taxon>
        <taxon>Chordata</taxon>
        <taxon>Craniata</taxon>
        <taxon>Vertebrata</taxon>
        <taxon>Euteleostomi</taxon>
        <taxon>Amphibia</taxon>
        <taxon>Batrachia</taxon>
        <taxon>Anura</taxon>
        <taxon>Neobatrachia</taxon>
        <taxon>Hyloidea</taxon>
        <taxon>Leptodactylidae</taxon>
        <taxon>Leiuperinae</taxon>
        <taxon>Engystomops</taxon>
    </lineage>
</organism>
<name>A0AAV7CJW3_ENGPU</name>
<accession>A0AAV7CJW3</accession>
<evidence type="ECO:0000313" key="1">
    <source>
        <dbReference type="EMBL" id="KAG8585365.1"/>
    </source>
</evidence>
<sequence>MVKTCACKFFHRFIMSDESSCWRLSRFSLTFHVGLTERLSLSLDSRLGSMPPCTECPSAMMMEYTQDGLL</sequence>
<dbReference type="AlphaFoldDB" id="A0AAV7CJW3"/>
<gene>
    <name evidence="1" type="ORF">GDO81_004996</name>
</gene>
<dbReference type="EMBL" id="WNYA01000002">
    <property type="protein sequence ID" value="KAG8585365.1"/>
    <property type="molecule type" value="Genomic_DNA"/>
</dbReference>
<evidence type="ECO:0000313" key="2">
    <source>
        <dbReference type="Proteomes" id="UP000824782"/>
    </source>
</evidence>
<comment type="caution">
    <text evidence="1">The sequence shown here is derived from an EMBL/GenBank/DDBJ whole genome shotgun (WGS) entry which is preliminary data.</text>
</comment>